<evidence type="ECO:0000313" key="3">
    <source>
        <dbReference type="EMBL" id="CAH2047011.1"/>
    </source>
</evidence>
<evidence type="ECO:0000259" key="2">
    <source>
        <dbReference type="PROSITE" id="PS50240"/>
    </source>
</evidence>
<name>A0ABN8I254_9NEOP</name>
<dbReference type="Proteomes" id="UP000837857">
    <property type="component" value="Chromosome 17"/>
</dbReference>
<organism evidence="3 4">
    <name type="scientific">Iphiclides podalirius</name>
    <name type="common">scarce swallowtail</name>
    <dbReference type="NCBI Taxonomy" id="110791"/>
    <lineage>
        <taxon>Eukaryota</taxon>
        <taxon>Metazoa</taxon>
        <taxon>Ecdysozoa</taxon>
        <taxon>Arthropoda</taxon>
        <taxon>Hexapoda</taxon>
        <taxon>Insecta</taxon>
        <taxon>Pterygota</taxon>
        <taxon>Neoptera</taxon>
        <taxon>Endopterygota</taxon>
        <taxon>Lepidoptera</taxon>
        <taxon>Glossata</taxon>
        <taxon>Ditrysia</taxon>
        <taxon>Papilionoidea</taxon>
        <taxon>Papilionidae</taxon>
        <taxon>Papilioninae</taxon>
        <taxon>Iphiclides</taxon>
    </lineage>
</organism>
<keyword evidence="4" id="KW-1185">Reference proteome</keyword>
<proteinExistence type="predicted"/>
<dbReference type="InterPro" id="IPR001254">
    <property type="entry name" value="Trypsin_dom"/>
</dbReference>
<dbReference type="InterPro" id="IPR043504">
    <property type="entry name" value="Peptidase_S1_PA_chymotrypsin"/>
</dbReference>
<evidence type="ECO:0000256" key="1">
    <source>
        <dbReference type="ARBA" id="ARBA00023157"/>
    </source>
</evidence>
<evidence type="ECO:0000313" key="4">
    <source>
        <dbReference type="Proteomes" id="UP000837857"/>
    </source>
</evidence>
<keyword evidence="1" id="KW-1015">Disulfide bond</keyword>
<feature type="non-terminal residue" evidence="3">
    <location>
        <position position="229"/>
    </location>
</feature>
<dbReference type="PROSITE" id="PS50240">
    <property type="entry name" value="TRYPSIN_DOM"/>
    <property type="match status" value="1"/>
</dbReference>
<dbReference type="SUPFAM" id="SSF50494">
    <property type="entry name" value="Trypsin-like serine proteases"/>
    <property type="match status" value="1"/>
</dbReference>
<dbReference type="PROSITE" id="PS00134">
    <property type="entry name" value="TRYPSIN_HIS"/>
    <property type="match status" value="1"/>
</dbReference>
<dbReference type="InterPro" id="IPR009003">
    <property type="entry name" value="Peptidase_S1_PA"/>
</dbReference>
<dbReference type="EMBL" id="OW152829">
    <property type="protein sequence ID" value="CAH2047011.1"/>
    <property type="molecule type" value="Genomic_DNA"/>
</dbReference>
<dbReference type="Gene3D" id="2.40.10.10">
    <property type="entry name" value="Trypsin-like serine proteases"/>
    <property type="match status" value="2"/>
</dbReference>
<feature type="domain" description="Peptidase S1" evidence="2">
    <location>
        <begin position="1"/>
        <end position="205"/>
    </location>
</feature>
<dbReference type="InterPro" id="IPR001314">
    <property type="entry name" value="Peptidase_S1A"/>
</dbReference>
<sequence>MLVLWVAFKGLASRLTPTYRTFCGGTILAPTKILTAAHCFVEDRSACIKLFMKVGHVGQKELRQKFAVAGTLFNKGVRPKTDDTPEGQWRSLKDVLYPKRYKFPIKDIAIVFTTAPFNFNNHVNSIPYATRYADYTGKCLVSGYGRITSLGKGDSGGPLVCTKTGEPNETSKGTLVGVVSGHRPYVGSFFTRVSSYYKYIKRNGSHRNNINNALVILLAMLIHSQILSF</sequence>
<dbReference type="PRINTS" id="PR00722">
    <property type="entry name" value="CHYMOTRYPSIN"/>
</dbReference>
<gene>
    <name evidence="3" type="ORF">IPOD504_LOCUS5588</name>
</gene>
<protein>
    <recommendedName>
        <fullName evidence="2">Peptidase S1 domain-containing protein</fullName>
    </recommendedName>
</protein>
<dbReference type="Pfam" id="PF00089">
    <property type="entry name" value="Trypsin"/>
    <property type="match status" value="2"/>
</dbReference>
<dbReference type="SMART" id="SM00020">
    <property type="entry name" value="Tryp_SPc"/>
    <property type="match status" value="1"/>
</dbReference>
<dbReference type="InterPro" id="IPR018114">
    <property type="entry name" value="TRYPSIN_HIS"/>
</dbReference>
<reference evidence="3" key="1">
    <citation type="submission" date="2022-03" db="EMBL/GenBank/DDBJ databases">
        <authorList>
            <person name="Martin H S."/>
        </authorList>
    </citation>
    <scope>NUCLEOTIDE SEQUENCE</scope>
</reference>
<accession>A0ABN8I254</accession>
<dbReference type="PANTHER" id="PTHR24250">
    <property type="entry name" value="CHYMOTRYPSIN-RELATED"/>
    <property type="match status" value="1"/>
</dbReference>